<dbReference type="Proteomes" id="UP000504629">
    <property type="component" value="Unplaced"/>
</dbReference>
<organism evidence="1 2">
    <name type="scientific">Bombyx mandarina</name>
    <name type="common">Wild silk moth</name>
    <name type="synonym">Wild silkworm</name>
    <dbReference type="NCBI Taxonomy" id="7092"/>
    <lineage>
        <taxon>Eukaryota</taxon>
        <taxon>Metazoa</taxon>
        <taxon>Ecdysozoa</taxon>
        <taxon>Arthropoda</taxon>
        <taxon>Hexapoda</taxon>
        <taxon>Insecta</taxon>
        <taxon>Pterygota</taxon>
        <taxon>Neoptera</taxon>
        <taxon>Endopterygota</taxon>
        <taxon>Lepidoptera</taxon>
        <taxon>Glossata</taxon>
        <taxon>Ditrysia</taxon>
        <taxon>Bombycoidea</taxon>
        <taxon>Bombycidae</taxon>
        <taxon>Bombycinae</taxon>
        <taxon>Bombyx</taxon>
    </lineage>
</organism>
<dbReference type="RefSeq" id="XP_028038004.1">
    <property type="nucleotide sequence ID" value="XM_028182203.1"/>
</dbReference>
<evidence type="ECO:0000313" key="1">
    <source>
        <dbReference type="Proteomes" id="UP000504629"/>
    </source>
</evidence>
<dbReference type="Gene3D" id="2.130.10.10">
    <property type="entry name" value="YVTN repeat-like/Quinoprotein amine dehydrogenase"/>
    <property type="match status" value="1"/>
</dbReference>
<protein>
    <submittedName>
        <fullName evidence="2">Uncharacterized protein LOC114248782</fullName>
    </submittedName>
</protein>
<dbReference type="SUPFAM" id="SSF63829">
    <property type="entry name" value="Calcium-dependent phosphotriesterase"/>
    <property type="match status" value="1"/>
</dbReference>
<gene>
    <name evidence="2" type="primary">LOC114248782</name>
</gene>
<dbReference type="OrthoDB" id="7071878at2759"/>
<dbReference type="InterPro" id="IPR015943">
    <property type="entry name" value="WD40/YVTN_repeat-like_dom_sf"/>
</dbReference>
<name>A0A6J2KCH9_BOMMA</name>
<dbReference type="GeneID" id="114248782"/>
<proteinExistence type="predicted"/>
<keyword evidence="1" id="KW-1185">Reference proteome</keyword>
<dbReference type="AlphaFoldDB" id="A0A6J2KCH9"/>
<accession>A0A6J2KCH9</accession>
<evidence type="ECO:0000313" key="2">
    <source>
        <dbReference type="RefSeq" id="XP_028038004.1"/>
    </source>
</evidence>
<sequence>MNIISQVSKMNAATLFIFVVGLSVAASKVLNGSVFRQRSVELYSTEDQVVGAFVISNAEKSDGKIYTIHADVNDNRTEKGVYEVDLNLNTTVKILDKGRDLCYDDDSTIYVASNDGIYVYKTGDKSFKKYGTFKADVISLTKMNGSDLFYAVTNDNKAYKVTENGNKYVLDDKLKAVKQVMFDNFNVLHYVTLDNEVFKVIENVEKIDFNVKIDYVRLLKSSATEDDALFLLVNNDLVVIKSTGILKVVENLGKVSAFSKETDSLLIYAVDKKVYGFIPLLYVIGSFADVLSLKY</sequence>
<reference evidence="2" key="1">
    <citation type="submission" date="2025-08" db="UniProtKB">
        <authorList>
            <consortium name="RefSeq"/>
        </authorList>
    </citation>
    <scope>IDENTIFICATION</scope>
    <source>
        <tissue evidence="2">Silk gland</tissue>
    </source>
</reference>
<dbReference type="KEGG" id="bman:114248782"/>